<dbReference type="Pfam" id="PF07714">
    <property type="entry name" value="PK_Tyr_Ser-Thr"/>
    <property type="match status" value="1"/>
</dbReference>
<protein>
    <recommendedName>
        <fullName evidence="2">Protein kinase domain-containing protein</fullName>
    </recommendedName>
</protein>
<evidence type="ECO:0000259" key="2">
    <source>
        <dbReference type="PROSITE" id="PS50011"/>
    </source>
</evidence>
<feature type="region of interest" description="Disordered" evidence="1">
    <location>
        <begin position="196"/>
        <end position="229"/>
    </location>
</feature>
<evidence type="ECO:0000256" key="1">
    <source>
        <dbReference type="SAM" id="MobiDB-lite"/>
    </source>
</evidence>
<dbReference type="PROSITE" id="PS50011">
    <property type="entry name" value="PROTEIN_KINASE_DOM"/>
    <property type="match status" value="1"/>
</dbReference>
<dbReference type="SUPFAM" id="SSF56112">
    <property type="entry name" value="Protein kinase-like (PK-like)"/>
    <property type="match status" value="1"/>
</dbReference>
<dbReference type="InterPro" id="IPR011009">
    <property type="entry name" value="Kinase-like_dom_sf"/>
</dbReference>
<organism evidence="3">
    <name type="scientific">Lotharella globosa</name>
    <dbReference type="NCBI Taxonomy" id="91324"/>
    <lineage>
        <taxon>Eukaryota</taxon>
        <taxon>Sar</taxon>
        <taxon>Rhizaria</taxon>
        <taxon>Cercozoa</taxon>
        <taxon>Chlorarachniophyceae</taxon>
        <taxon>Lotharella</taxon>
    </lineage>
</organism>
<dbReference type="GO" id="GO:0004714">
    <property type="term" value="F:transmembrane receptor protein tyrosine kinase activity"/>
    <property type="evidence" value="ECO:0007669"/>
    <property type="project" value="TreeGrafter"/>
</dbReference>
<dbReference type="InterPro" id="IPR050122">
    <property type="entry name" value="RTK"/>
</dbReference>
<dbReference type="GO" id="GO:0043235">
    <property type="term" value="C:receptor complex"/>
    <property type="evidence" value="ECO:0007669"/>
    <property type="project" value="TreeGrafter"/>
</dbReference>
<name>A0A7S4DPQ0_9EUKA</name>
<dbReference type="InterPro" id="IPR000719">
    <property type="entry name" value="Prot_kinase_dom"/>
</dbReference>
<gene>
    <name evidence="3" type="ORF">LGLO00237_LOCUS13944</name>
</gene>
<sequence>MAPESISHGIFNEKSDSWMAGVLLWEVFTAKRPFASMTPREAGEFVRAGGHVAIPDGLPHDVQALIKACFHHQPSKRASMEDVVVGLDRMLEERVAATRKRASIGGGGYGSLSSSSGHRLASMTMMPHGARRAMTTDSTLHPEEWATVFNADGGAAKPATSANKAARQLSRDPERGAVALKATNSAYSQQYVDSGNLLMPENQPGLGGPLLRQQSVQRGPKGMDNDLYV</sequence>
<accession>A0A7S4DPQ0</accession>
<dbReference type="GO" id="GO:0005524">
    <property type="term" value="F:ATP binding"/>
    <property type="evidence" value="ECO:0007669"/>
    <property type="project" value="InterPro"/>
</dbReference>
<dbReference type="InterPro" id="IPR001245">
    <property type="entry name" value="Ser-Thr/Tyr_kinase_cat_dom"/>
</dbReference>
<dbReference type="EMBL" id="HBIV01019281">
    <property type="protein sequence ID" value="CAE0662345.1"/>
    <property type="molecule type" value="Transcribed_RNA"/>
</dbReference>
<proteinExistence type="predicted"/>
<evidence type="ECO:0000313" key="3">
    <source>
        <dbReference type="EMBL" id="CAE0662345.1"/>
    </source>
</evidence>
<feature type="domain" description="Protein kinase" evidence="2">
    <location>
        <begin position="1"/>
        <end position="91"/>
    </location>
</feature>
<dbReference type="GO" id="GO:0007169">
    <property type="term" value="P:cell surface receptor protein tyrosine kinase signaling pathway"/>
    <property type="evidence" value="ECO:0007669"/>
    <property type="project" value="TreeGrafter"/>
</dbReference>
<dbReference type="PANTHER" id="PTHR24416">
    <property type="entry name" value="TYROSINE-PROTEIN KINASE RECEPTOR"/>
    <property type="match status" value="1"/>
</dbReference>
<dbReference type="PANTHER" id="PTHR24416:SF600">
    <property type="entry name" value="PDGF- AND VEGF-RECEPTOR RELATED, ISOFORM J"/>
    <property type="match status" value="1"/>
</dbReference>
<dbReference type="AlphaFoldDB" id="A0A7S4DPQ0"/>
<dbReference type="GO" id="GO:0005886">
    <property type="term" value="C:plasma membrane"/>
    <property type="evidence" value="ECO:0007669"/>
    <property type="project" value="TreeGrafter"/>
</dbReference>
<dbReference type="Gene3D" id="1.10.510.10">
    <property type="entry name" value="Transferase(Phosphotransferase) domain 1"/>
    <property type="match status" value="1"/>
</dbReference>
<reference evidence="3" key="1">
    <citation type="submission" date="2021-01" db="EMBL/GenBank/DDBJ databases">
        <authorList>
            <person name="Corre E."/>
            <person name="Pelletier E."/>
            <person name="Niang G."/>
            <person name="Scheremetjew M."/>
            <person name="Finn R."/>
            <person name="Kale V."/>
            <person name="Holt S."/>
            <person name="Cochrane G."/>
            <person name="Meng A."/>
            <person name="Brown T."/>
            <person name="Cohen L."/>
        </authorList>
    </citation>
    <scope>NUCLEOTIDE SEQUENCE</scope>
    <source>
        <strain evidence="3">CCCM811</strain>
    </source>
</reference>